<keyword evidence="4" id="KW-1185">Reference proteome</keyword>
<sequence length="293" mass="30915">MASTTDTVVDDQVITLTSGHAIHCTRYGAPDAASTLIMMHGAPGSHADFRHLAPLVVRDGDINVLAMDLPGNGRTSADAAGGTHLTQDHIVDAVTEAIASLATPSSSVRHRSRLFVLGHSMGGQVAIQVAAASPKTVCGLALLSSAGLEPLASQRPLWLLQCVAWLLTASPITRYFATLLTRLVYVYMLGFPTQIASSDFVVAAQRGATQNSTAIAAGARVIRERGLPTFMAYATNDRMVTPAMGDALANVLEPETKLVFATGGHNLQKTKADELAHALVNWMRQSNPTPAKL</sequence>
<dbReference type="EMBL" id="CAADRA010007028">
    <property type="protein sequence ID" value="VFT98439.1"/>
    <property type="molecule type" value="Genomic_DNA"/>
</dbReference>
<dbReference type="Gene3D" id="3.40.50.1820">
    <property type="entry name" value="alpha/beta hydrolase"/>
    <property type="match status" value="1"/>
</dbReference>
<dbReference type="EMBL" id="VJMH01007002">
    <property type="protein sequence ID" value="KAF0686399.1"/>
    <property type="molecule type" value="Genomic_DNA"/>
</dbReference>
<gene>
    <name evidence="3" type="primary">Aste57867_21770</name>
    <name evidence="2" type="ORF">As57867_021701</name>
    <name evidence="3" type="ORF">ASTE57867_21770</name>
</gene>
<dbReference type="PANTHER" id="PTHR47533:SF4">
    <property type="entry name" value="AB HYDROLASE-1 DOMAIN-CONTAINING PROTEIN"/>
    <property type="match status" value="1"/>
</dbReference>
<dbReference type="AlphaFoldDB" id="A0A485LJ23"/>
<evidence type="ECO:0000259" key="1">
    <source>
        <dbReference type="Pfam" id="PF12697"/>
    </source>
</evidence>
<protein>
    <submittedName>
        <fullName evidence="3">Aste57867_21770 protein</fullName>
    </submittedName>
</protein>
<dbReference type="Pfam" id="PF12697">
    <property type="entry name" value="Abhydrolase_6"/>
    <property type="match status" value="1"/>
</dbReference>
<dbReference type="PANTHER" id="PTHR47533">
    <property type="entry name" value="PROTEIN CBG21859"/>
    <property type="match status" value="1"/>
</dbReference>
<dbReference type="InterPro" id="IPR000073">
    <property type="entry name" value="AB_hydrolase_1"/>
</dbReference>
<feature type="domain" description="AB hydrolase-1" evidence="1">
    <location>
        <begin position="36"/>
        <end position="277"/>
    </location>
</feature>
<reference evidence="3 4" key="1">
    <citation type="submission" date="2019-03" db="EMBL/GenBank/DDBJ databases">
        <authorList>
            <person name="Gaulin E."/>
            <person name="Dumas B."/>
        </authorList>
    </citation>
    <scope>NUCLEOTIDE SEQUENCE [LARGE SCALE GENOMIC DNA]</scope>
    <source>
        <strain evidence="3">CBS 568.67</strain>
    </source>
</reference>
<accession>A0A485LJ23</accession>
<evidence type="ECO:0000313" key="4">
    <source>
        <dbReference type="Proteomes" id="UP000332933"/>
    </source>
</evidence>
<dbReference type="InterPro" id="IPR029058">
    <property type="entry name" value="AB_hydrolase_fold"/>
</dbReference>
<dbReference type="SUPFAM" id="SSF53474">
    <property type="entry name" value="alpha/beta-Hydrolases"/>
    <property type="match status" value="1"/>
</dbReference>
<evidence type="ECO:0000313" key="2">
    <source>
        <dbReference type="EMBL" id="KAF0686399.1"/>
    </source>
</evidence>
<evidence type="ECO:0000313" key="3">
    <source>
        <dbReference type="EMBL" id="VFT98439.1"/>
    </source>
</evidence>
<dbReference type="Proteomes" id="UP000332933">
    <property type="component" value="Unassembled WGS sequence"/>
</dbReference>
<dbReference type="OrthoDB" id="6431331at2759"/>
<organism evidence="3 4">
    <name type="scientific">Aphanomyces stellatus</name>
    <dbReference type="NCBI Taxonomy" id="120398"/>
    <lineage>
        <taxon>Eukaryota</taxon>
        <taxon>Sar</taxon>
        <taxon>Stramenopiles</taxon>
        <taxon>Oomycota</taxon>
        <taxon>Saprolegniomycetes</taxon>
        <taxon>Saprolegniales</taxon>
        <taxon>Verrucalvaceae</taxon>
        <taxon>Aphanomyces</taxon>
    </lineage>
</organism>
<reference evidence="2" key="2">
    <citation type="submission" date="2019-06" db="EMBL/GenBank/DDBJ databases">
        <title>Genomics analysis of Aphanomyces spp. identifies a new class of oomycete effector associated with host adaptation.</title>
        <authorList>
            <person name="Gaulin E."/>
        </authorList>
    </citation>
    <scope>NUCLEOTIDE SEQUENCE</scope>
    <source>
        <strain evidence="2">CBS 578.67</strain>
    </source>
</reference>
<proteinExistence type="predicted"/>
<name>A0A485LJ23_9STRA</name>